<evidence type="ECO:0000256" key="1">
    <source>
        <dbReference type="SAM" id="Phobius"/>
    </source>
</evidence>
<sequence length="289" mass="32362">MRDFGHESSPSVTPATSRKTLWVSLIVVLTLAVAVILWFMYENQSQTPSQPVIDVVESHETAEPEVPVEEPAPLVQEVIPPVADTLDLDEPAPAEPEVPLPSLNESTAAVLQELVEAEQTVTPLQSEQLIRDAVVFMDNLRQGQVIREKSVIAGPTAAFRVLEQNSNVYIDPRSYDRYNTIVDWFVSLDTEVIMQLFERYQPLMREALAEIGYPDEEPTQVLLEAIEVLMQTPAVGTVIELNDDSVMYRYADPALEALPAAQKQMLRMGPDNIRRVKLKLTTIQEALKK</sequence>
<organism evidence="2 3">
    <name type="scientific">Pseudidiomarina indica</name>
    <dbReference type="NCBI Taxonomy" id="1159017"/>
    <lineage>
        <taxon>Bacteria</taxon>
        <taxon>Pseudomonadati</taxon>
        <taxon>Pseudomonadota</taxon>
        <taxon>Gammaproteobacteria</taxon>
        <taxon>Alteromonadales</taxon>
        <taxon>Idiomarinaceae</taxon>
        <taxon>Pseudidiomarina</taxon>
    </lineage>
</organism>
<keyword evidence="1" id="KW-1133">Transmembrane helix</keyword>
<dbReference type="InterPro" id="IPR021382">
    <property type="entry name" value="DUF3014"/>
</dbReference>
<gene>
    <name evidence="2" type="ORF">SAMN02927930_01391</name>
</gene>
<evidence type="ECO:0008006" key="4">
    <source>
        <dbReference type="Google" id="ProtNLM"/>
    </source>
</evidence>
<evidence type="ECO:0000313" key="2">
    <source>
        <dbReference type="EMBL" id="SDB36643.1"/>
    </source>
</evidence>
<keyword evidence="3" id="KW-1185">Reference proteome</keyword>
<reference evidence="3" key="1">
    <citation type="submission" date="2016-10" db="EMBL/GenBank/DDBJ databases">
        <authorList>
            <person name="Varghese N."/>
            <person name="Submissions S."/>
        </authorList>
    </citation>
    <scope>NUCLEOTIDE SEQUENCE [LARGE SCALE GENOMIC DNA]</scope>
    <source>
        <strain evidence="3">CGMCC 1.10824</strain>
    </source>
</reference>
<dbReference type="OrthoDB" id="5502479at2"/>
<dbReference type="Pfam" id="PF11219">
    <property type="entry name" value="DUF3014"/>
    <property type="match status" value="1"/>
</dbReference>
<dbReference type="Proteomes" id="UP000199626">
    <property type="component" value="Unassembled WGS sequence"/>
</dbReference>
<dbReference type="STRING" id="1159017.SAMN02927930_01391"/>
<protein>
    <recommendedName>
        <fullName evidence="4">DUF3014 domain-containing protein</fullName>
    </recommendedName>
</protein>
<dbReference type="AlphaFoldDB" id="A0A1G6CUU1"/>
<keyword evidence="1" id="KW-0812">Transmembrane</keyword>
<name>A0A1G6CUU1_9GAMM</name>
<feature type="transmembrane region" description="Helical" evidence="1">
    <location>
        <begin position="21"/>
        <end position="41"/>
    </location>
</feature>
<keyword evidence="1" id="KW-0472">Membrane</keyword>
<accession>A0A1G6CUU1</accession>
<dbReference type="EMBL" id="FMXN01000007">
    <property type="protein sequence ID" value="SDB36643.1"/>
    <property type="molecule type" value="Genomic_DNA"/>
</dbReference>
<proteinExistence type="predicted"/>
<evidence type="ECO:0000313" key="3">
    <source>
        <dbReference type="Proteomes" id="UP000199626"/>
    </source>
</evidence>